<proteinExistence type="inferred from homology"/>
<dbReference type="PRINTS" id="PR00725">
    <property type="entry name" value="DADACBPTASE1"/>
</dbReference>
<dbReference type="InterPro" id="IPR018044">
    <property type="entry name" value="Peptidase_S11"/>
</dbReference>
<evidence type="ECO:0000256" key="6">
    <source>
        <dbReference type="ARBA" id="ARBA00023316"/>
    </source>
</evidence>
<accession>A0ABW0THV8</accession>
<evidence type="ECO:0000256" key="1">
    <source>
        <dbReference type="ARBA" id="ARBA00007164"/>
    </source>
</evidence>
<keyword evidence="10" id="KW-1185">Reference proteome</keyword>
<dbReference type="RefSeq" id="WP_381434739.1">
    <property type="nucleotide sequence ID" value="NZ_JBHSNO010000005.1"/>
</dbReference>
<keyword evidence="5" id="KW-0573">Peptidoglycan synthesis</keyword>
<keyword evidence="3 9" id="KW-0378">Hydrolase</keyword>
<evidence type="ECO:0000256" key="7">
    <source>
        <dbReference type="RuleBase" id="RU004016"/>
    </source>
</evidence>
<dbReference type="EC" id="3.4.-.-" evidence="9"/>
<keyword evidence="2" id="KW-0732">Signal</keyword>
<feature type="domain" description="Peptidase S11 D-alanyl-D-alanine carboxypeptidase A N-terminal" evidence="8">
    <location>
        <begin position="18"/>
        <end position="239"/>
    </location>
</feature>
<reference evidence="10" key="1">
    <citation type="journal article" date="2019" name="Int. J. Syst. Evol. Microbiol.">
        <title>The Global Catalogue of Microorganisms (GCM) 10K type strain sequencing project: providing services to taxonomists for standard genome sequencing and annotation.</title>
        <authorList>
            <consortium name="The Broad Institute Genomics Platform"/>
            <consortium name="The Broad Institute Genome Sequencing Center for Infectious Disease"/>
            <person name="Wu L."/>
            <person name="Ma J."/>
        </authorList>
    </citation>
    <scope>NUCLEOTIDE SEQUENCE [LARGE SCALE GENOMIC DNA]</scope>
    <source>
        <strain evidence="10">CGMCC 4.1434</strain>
    </source>
</reference>
<organism evidence="9 10">
    <name type="scientific">Sporosarcina soli</name>
    <dbReference type="NCBI Taxonomy" id="334736"/>
    <lineage>
        <taxon>Bacteria</taxon>
        <taxon>Bacillati</taxon>
        <taxon>Bacillota</taxon>
        <taxon>Bacilli</taxon>
        <taxon>Bacillales</taxon>
        <taxon>Caryophanaceae</taxon>
        <taxon>Sporosarcina</taxon>
    </lineage>
</organism>
<evidence type="ECO:0000313" key="9">
    <source>
        <dbReference type="EMBL" id="MFC5588291.1"/>
    </source>
</evidence>
<dbReference type="Gene3D" id="3.40.710.10">
    <property type="entry name" value="DD-peptidase/beta-lactamase superfamily"/>
    <property type="match status" value="1"/>
</dbReference>
<sequence length="330" mass="36263">MMVVVLFLSMLWSTGVKEVSADGQAWAVIDADTGRLLEGHNENVRLPIASLTKIWTAFTFLESGATDEDILISPQAASAEGSSIYLKQGMSVDSEALLYGLMLRSGNDAAYALSEHAGGSMEGFVDLMNEKAIVYGLENTYFTNPSGLHDEKHLSTAYETALMMSYAMENEKFREIASAKNYVYEGDEQTYSWRNKHRLLHYEPTAIAGKTGFTKAAGRTLVTYFEKDGKNIVVVTLNDGNDWNTHQELSAKVFSDYKRVTVAKKGVYALLPGVEAELKTPIELLLKKGEKGQLSNVAHIPRGNSKTSTGLWTVSLGDQVLAAQEIIIEK</sequence>
<dbReference type="InterPro" id="IPR012338">
    <property type="entry name" value="Beta-lactam/transpept-like"/>
</dbReference>
<dbReference type="PANTHER" id="PTHR21581">
    <property type="entry name" value="D-ALANYL-D-ALANINE CARBOXYPEPTIDASE"/>
    <property type="match status" value="1"/>
</dbReference>
<gene>
    <name evidence="9" type="ORF">ACFPRA_05315</name>
</gene>
<evidence type="ECO:0000256" key="5">
    <source>
        <dbReference type="ARBA" id="ARBA00022984"/>
    </source>
</evidence>
<dbReference type="Proteomes" id="UP001596109">
    <property type="component" value="Unassembled WGS sequence"/>
</dbReference>
<keyword evidence="6" id="KW-0961">Cell wall biogenesis/degradation</keyword>
<evidence type="ECO:0000256" key="2">
    <source>
        <dbReference type="ARBA" id="ARBA00022729"/>
    </source>
</evidence>
<comment type="similarity">
    <text evidence="1 7">Belongs to the peptidase S11 family.</text>
</comment>
<name>A0ABW0THV8_9BACL</name>
<keyword evidence="9" id="KW-0121">Carboxypeptidase</keyword>
<comment type="caution">
    <text evidence="9">The sequence shown here is derived from an EMBL/GenBank/DDBJ whole genome shotgun (WGS) entry which is preliminary data.</text>
</comment>
<dbReference type="GO" id="GO:0004180">
    <property type="term" value="F:carboxypeptidase activity"/>
    <property type="evidence" value="ECO:0007669"/>
    <property type="project" value="UniProtKB-KW"/>
</dbReference>
<dbReference type="EMBL" id="JBHSNO010000005">
    <property type="protein sequence ID" value="MFC5588291.1"/>
    <property type="molecule type" value="Genomic_DNA"/>
</dbReference>
<evidence type="ECO:0000259" key="8">
    <source>
        <dbReference type="Pfam" id="PF00768"/>
    </source>
</evidence>
<evidence type="ECO:0000313" key="10">
    <source>
        <dbReference type="Proteomes" id="UP001596109"/>
    </source>
</evidence>
<dbReference type="SUPFAM" id="SSF56601">
    <property type="entry name" value="beta-lactamase/transpeptidase-like"/>
    <property type="match status" value="1"/>
</dbReference>
<dbReference type="Pfam" id="PF00768">
    <property type="entry name" value="Peptidase_S11"/>
    <property type="match status" value="1"/>
</dbReference>
<dbReference type="PANTHER" id="PTHR21581:SF33">
    <property type="entry name" value="D-ALANYL-D-ALANINE CARBOXYPEPTIDASE DACB"/>
    <property type="match status" value="1"/>
</dbReference>
<keyword evidence="9" id="KW-0645">Protease</keyword>
<evidence type="ECO:0000256" key="4">
    <source>
        <dbReference type="ARBA" id="ARBA00022960"/>
    </source>
</evidence>
<keyword evidence="4" id="KW-0133">Cell shape</keyword>
<protein>
    <submittedName>
        <fullName evidence="9">D-alanyl-D-alanine carboxypeptidase family protein</fullName>
        <ecNumber evidence="9">3.4.-.-</ecNumber>
    </submittedName>
</protein>
<evidence type="ECO:0000256" key="3">
    <source>
        <dbReference type="ARBA" id="ARBA00022801"/>
    </source>
</evidence>
<dbReference type="InterPro" id="IPR001967">
    <property type="entry name" value="Peptidase_S11_N"/>
</dbReference>